<dbReference type="EMBL" id="SNVV01000003">
    <property type="protein sequence ID" value="TDN55887.1"/>
    <property type="molecule type" value="Genomic_DNA"/>
</dbReference>
<name>A0A4R6ECK3_9RHOO</name>
<protein>
    <submittedName>
        <fullName evidence="2">Uncharacterized protein</fullName>
    </submittedName>
</protein>
<feature type="transmembrane region" description="Helical" evidence="1">
    <location>
        <begin position="157"/>
        <end position="177"/>
    </location>
</feature>
<gene>
    <name evidence="2" type="ORF">C7389_103225</name>
</gene>
<proteinExistence type="predicted"/>
<keyword evidence="1" id="KW-0472">Membrane</keyword>
<evidence type="ECO:0000313" key="2">
    <source>
        <dbReference type="EMBL" id="TDN55887.1"/>
    </source>
</evidence>
<evidence type="ECO:0000256" key="1">
    <source>
        <dbReference type="SAM" id="Phobius"/>
    </source>
</evidence>
<keyword evidence="1" id="KW-0812">Transmembrane</keyword>
<reference evidence="2 3" key="1">
    <citation type="submission" date="2019-03" db="EMBL/GenBank/DDBJ databases">
        <title>Genomic Encyclopedia of Type Strains, Phase IV (KMG-IV): sequencing the most valuable type-strain genomes for metagenomic binning, comparative biology and taxonomic classification.</title>
        <authorList>
            <person name="Goeker M."/>
        </authorList>
    </citation>
    <scope>NUCLEOTIDE SEQUENCE [LARGE SCALE GENOMIC DNA]</scope>
    <source>
        <strain evidence="2 3">DSM 12121</strain>
    </source>
</reference>
<dbReference type="AlphaFoldDB" id="A0A4R6ECK3"/>
<keyword evidence="1" id="KW-1133">Transmembrane helix</keyword>
<feature type="transmembrane region" description="Helical" evidence="1">
    <location>
        <begin position="69"/>
        <end position="90"/>
    </location>
</feature>
<evidence type="ECO:0000313" key="3">
    <source>
        <dbReference type="Proteomes" id="UP000295129"/>
    </source>
</evidence>
<feature type="transmembrane region" description="Helical" evidence="1">
    <location>
        <begin position="17"/>
        <end position="41"/>
    </location>
</feature>
<comment type="caution">
    <text evidence="2">The sequence shown here is derived from an EMBL/GenBank/DDBJ whole genome shotgun (WGS) entry which is preliminary data.</text>
</comment>
<dbReference type="RefSeq" id="WP_211168509.1">
    <property type="nucleotide sequence ID" value="NZ_SNVV01000003.1"/>
</dbReference>
<feature type="transmembrane region" description="Helical" evidence="1">
    <location>
        <begin position="96"/>
        <end position="121"/>
    </location>
</feature>
<accession>A0A4R6ECK3</accession>
<organism evidence="2 3">
    <name type="scientific">Azoarcus indigens</name>
    <dbReference type="NCBI Taxonomy" id="29545"/>
    <lineage>
        <taxon>Bacteria</taxon>
        <taxon>Pseudomonadati</taxon>
        <taxon>Pseudomonadota</taxon>
        <taxon>Betaproteobacteria</taxon>
        <taxon>Rhodocyclales</taxon>
        <taxon>Zoogloeaceae</taxon>
        <taxon>Azoarcus</taxon>
    </lineage>
</organism>
<keyword evidence="3" id="KW-1185">Reference proteome</keyword>
<dbReference type="Proteomes" id="UP000295129">
    <property type="component" value="Unassembled WGS sequence"/>
</dbReference>
<sequence>MSETERLSVQAAMDVDVALAVLGILVWAVIATLAMTSLMFISQFRGWSRLDLPLLLGSLFTGDREAASLLGFLLNFAGGCLIAFLYYFAFAFGGSGAGWLAGLVAGLAHGLVSLTVFLPVLSHIHPRLASEHDGAGVRRRLEPPGFLALNYGYRTPLVALAAHAVYGTVLGAGFRLLM</sequence>